<feature type="region of interest" description="Disordered" evidence="1">
    <location>
        <begin position="225"/>
        <end position="247"/>
    </location>
</feature>
<dbReference type="OrthoDB" id="4384211at2759"/>
<evidence type="ECO:0000313" key="3">
    <source>
        <dbReference type="Proteomes" id="UP000184499"/>
    </source>
</evidence>
<dbReference type="EMBL" id="KV878680">
    <property type="protein sequence ID" value="OJJ76660.1"/>
    <property type="molecule type" value="Genomic_DNA"/>
</dbReference>
<gene>
    <name evidence="2" type="ORF">ASPBRDRAFT_192777</name>
</gene>
<dbReference type="VEuPathDB" id="FungiDB:ASPBRDRAFT_192777"/>
<dbReference type="RefSeq" id="XP_067483907.1">
    <property type="nucleotide sequence ID" value="XM_067620522.1"/>
</dbReference>
<evidence type="ECO:0000256" key="1">
    <source>
        <dbReference type="SAM" id="MobiDB-lite"/>
    </source>
</evidence>
<evidence type="ECO:0000313" key="2">
    <source>
        <dbReference type="EMBL" id="OJJ76660.1"/>
    </source>
</evidence>
<sequence length="247" mass="27243">MALVSGASGLSLADHLSSPPKASLQILGTHVANKENNVIDFDLWVDCSKASGINSVKILTDGGEDCRSWSYSADHDTGDPQAILPAWLYDWLNDGNTDDRIWTLRKSGHFSEEDCTALKTHIERLARKTAYGGSLEVLFHAPSIDIEAGSNASPEKTHIAQLKADWMFECPFTPTDLVWSERIMNAMVDHKNGWIKPPVLKPSYGMSPFRRAMRANDTSHIVSREQDANGVTRSVTQFSSWGHDSSA</sequence>
<feature type="compositionally biased region" description="Polar residues" evidence="1">
    <location>
        <begin position="229"/>
        <end position="247"/>
    </location>
</feature>
<accession>A0A1L9UYC7</accession>
<keyword evidence="3" id="KW-1185">Reference proteome</keyword>
<protein>
    <submittedName>
        <fullName evidence="2">Uncharacterized protein</fullName>
    </submittedName>
</protein>
<dbReference type="AlphaFoldDB" id="A0A1L9UYC7"/>
<proteinExistence type="predicted"/>
<organism evidence="2 3">
    <name type="scientific">Aspergillus brasiliensis (strain CBS 101740 / IMI 381727 / IBT 21946)</name>
    <dbReference type="NCBI Taxonomy" id="767769"/>
    <lineage>
        <taxon>Eukaryota</taxon>
        <taxon>Fungi</taxon>
        <taxon>Dikarya</taxon>
        <taxon>Ascomycota</taxon>
        <taxon>Pezizomycotina</taxon>
        <taxon>Eurotiomycetes</taxon>
        <taxon>Eurotiomycetidae</taxon>
        <taxon>Eurotiales</taxon>
        <taxon>Aspergillaceae</taxon>
        <taxon>Aspergillus</taxon>
        <taxon>Aspergillus subgen. Circumdati</taxon>
    </lineage>
</organism>
<name>A0A1L9UYC7_ASPBC</name>
<dbReference type="GeneID" id="93573010"/>
<dbReference type="OMA" id="LWIDCSK"/>
<reference evidence="3" key="1">
    <citation type="journal article" date="2017" name="Genome Biol.">
        <title>Comparative genomics reveals high biological diversity and specific adaptations in the industrially and medically important fungal genus Aspergillus.</title>
        <authorList>
            <person name="de Vries R.P."/>
            <person name="Riley R."/>
            <person name="Wiebenga A."/>
            <person name="Aguilar-Osorio G."/>
            <person name="Amillis S."/>
            <person name="Uchima C.A."/>
            <person name="Anderluh G."/>
            <person name="Asadollahi M."/>
            <person name="Askin M."/>
            <person name="Barry K."/>
            <person name="Battaglia E."/>
            <person name="Bayram O."/>
            <person name="Benocci T."/>
            <person name="Braus-Stromeyer S.A."/>
            <person name="Caldana C."/>
            <person name="Canovas D."/>
            <person name="Cerqueira G.C."/>
            <person name="Chen F."/>
            <person name="Chen W."/>
            <person name="Choi C."/>
            <person name="Clum A."/>
            <person name="Dos Santos R.A."/>
            <person name="Damasio A.R."/>
            <person name="Diallinas G."/>
            <person name="Emri T."/>
            <person name="Fekete E."/>
            <person name="Flipphi M."/>
            <person name="Freyberg S."/>
            <person name="Gallo A."/>
            <person name="Gournas C."/>
            <person name="Habgood R."/>
            <person name="Hainaut M."/>
            <person name="Harispe M.L."/>
            <person name="Henrissat B."/>
            <person name="Hilden K.S."/>
            <person name="Hope R."/>
            <person name="Hossain A."/>
            <person name="Karabika E."/>
            <person name="Karaffa L."/>
            <person name="Karanyi Z."/>
            <person name="Krasevec N."/>
            <person name="Kuo A."/>
            <person name="Kusch H."/>
            <person name="LaButti K."/>
            <person name="Lagendijk E.L."/>
            <person name="Lapidus A."/>
            <person name="Levasseur A."/>
            <person name="Lindquist E."/>
            <person name="Lipzen A."/>
            <person name="Logrieco A.F."/>
            <person name="MacCabe A."/>
            <person name="Maekelae M.R."/>
            <person name="Malavazi I."/>
            <person name="Melin P."/>
            <person name="Meyer V."/>
            <person name="Mielnichuk N."/>
            <person name="Miskei M."/>
            <person name="Molnar A.P."/>
            <person name="Mule G."/>
            <person name="Ngan C.Y."/>
            <person name="Orejas M."/>
            <person name="Orosz E."/>
            <person name="Ouedraogo J.P."/>
            <person name="Overkamp K.M."/>
            <person name="Park H.-S."/>
            <person name="Perrone G."/>
            <person name="Piumi F."/>
            <person name="Punt P.J."/>
            <person name="Ram A.F."/>
            <person name="Ramon A."/>
            <person name="Rauscher S."/>
            <person name="Record E."/>
            <person name="Riano-Pachon D.M."/>
            <person name="Robert V."/>
            <person name="Roehrig J."/>
            <person name="Ruller R."/>
            <person name="Salamov A."/>
            <person name="Salih N.S."/>
            <person name="Samson R.A."/>
            <person name="Sandor E."/>
            <person name="Sanguinetti M."/>
            <person name="Schuetze T."/>
            <person name="Sepcic K."/>
            <person name="Shelest E."/>
            <person name="Sherlock G."/>
            <person name="Sophianopoulou V."/>
            <person name="Squina F.M."/>
            <person name="Sun H."/>
            <person name="Susca A."/>
            <person name="Todd R.B."/>
            <person name="Tsang A."/>
            <person name="Unkles S.E."/>
            <person name="van de Wiele N."/>
            <person name="van Rossen-Uffink D."/>
            <person name="Oliveira J.V."/>
            <person name="Vesth T.C."/>
            <person name="Visser J."/>
            <person name="Yu J.-H."/>
            <person name="Zhou M."/>
            <person name="Andersen M.R."/>
            <person name="Archer D.B."/>
            <person name="Baker S.E."/>
            <person name="Benoit I."/>
            <person name="Brakhage A.A."/>
            <person name="Braus G.H."/>
            <person name="Fischer R."/>
            <person name="Frisvad J.C."/>
            <person name="Goldman G.H."/>
            <person name="Houbraken J."/>
            <person name="Oakley B."/>
            <person name="Pocsi I."/>
            <person name="Scazzocchio C."/>
            <person name="Seiboth B."/>
            <person name="vanKuyk P.A."/>
            <person name="Wortman J."/>
            <person name="Dyer P.S."/>
            <person name="Grigoriev I.V."/>
        </authorList>
    </citation>
    <scope>NUCLEOTIDE SEQUENCE [LARGE SCALE GENOMIC DNA]</scope>
    <source>
        <strain evidence="3">CBS 101740 / IMI 381727 / IBT 21946</strain>
    </source>
</reference>
<dbReference type="Proteomes" id="UP000184499">
    <property type="component" value="Unassembled WGS sequence"/>
</dbReference>